<comment type="caution">
    <text evidence="1">The sequence shown here is derived from an EMBL/GenBank/DDBJ whole genome shotgun (WGS) entry which is preliminary data.</text>
</comment>
<evidence type="ECO:0000313" key="2">
    <source>
        <dbReference type="Proteomes" id="UP001529272"/>
    </source>
</evidence>
<keyword evidence="2" id="KW-1185">Reference proteome</keyword>
<evidence type="ECO:0000313" key="1">
    <source>
        <dbReference type="EMBL" id="MDM3924570.1"/>
    </source>
</evidence>
<gene>
    <name evidence="1" type="ORF">QRB35_00830</name>
</gene>
<dbReference type="RefSeq" id="WP_289114245.1">
    <property type="nucleotide sequence ID" value="NZ_JASZZX010000001.1"/>
</dbReference>
<dbReference type="Pfam" id="PF04465">
    <property type="entry name" value="DUF499"/>
    <property type="match status" value="1"/>
</dbReference>
<reference evidence="1" key="2">
    <citation type="submission" date="2023-06" db="EMBL/GenBank/DDBJ databases">
        <authorList>
            <person name="Spilker T."/>
        </authorList>
    </citation>
    <scope>NUCLEOTIDE SEQUENCE</scope>
    <source>
        <strain evidence="1">FLAC1071</strain>
    </source>
</reference>
<accession>A0ABT7NUF3</accession>
<dbReference type="Proteomes" id="UP001529272">
    <property type="component" value="Unassembled WGS sequence"/>
</dbReference>
<name>A0ABT7NUF3_MYCIT</name>
<reference evidence="1" key="1">
    <citation type="submission" date="2023-06" db="EMBL/GenBank/DDBJ databases">
        <title>Itaconate inhibition of nontuberculous mycobacteria.</title>
        <authorList>
            <person name="Breen P."/>
            <person name="Zimbric M."/>
            <person name="Caverly L."/>
        </authorList>
    </citation>
    <scope>NUCLEOTIDE SEQUENCE</scope>
    <source>
        <strain evidence="1">FLAC1071</strain>
    </source>
</reference>
<protein>
    <submittedName>
        <fullName evidence="1">DUF499 domain-containing protein</fullName>
    </submittedName>
</protein>
<proteinExistence type="predicted"/>
<dbReference type="InterPro" id="IPR007555">
    <property type="entry name" value="DUF499"/>
</dbReference>
<organism evidence="1 2">
    <name type="scientific">Mycobacterium intracellulare subsp. chimaera</name>
    <dbReference type="NCBI Taxonomy" id="222805"/>
    <lineage>
        <taxon>Bacteria</taxon>
        <taxon>Bacillati</taxon>
        <taxon>Actinomycetota</taxon>
        <taxon>Actinomycetes</taxon>
        <taxon>Mycobacteriales</taxon>
        <taxon>Mycobacteriaceae</taxon>
        <taxon>Mycobacterium</taxon>
        <taxon>Mycobacterium avium complex (MAC)</taxon>
    </lineage>
</organism>
<dbReference type="EMBL" id="JASZZX010000001">
    <property type="protein sequence ID" value="MDM3924570.1"/>
    <property type="molecule type" value="Genomic_DNA"/>
</dbReference>
<sequence>MFDDVKPRRDVLDGELTEARFAASLEEVISGSAPDAYGDPSAFFASTYPSGGLKSLLNEAIGRVTGGRPDAASVIRLETNLGGGKTHNLIALYHAVRGGLRPDQAAELMDPKLLPKTPIKQVGVFVGTSAGASSFPAIDGVAAKTIWGYLALQLGGKAGYQIVRADDEALTAPGSDAIKRLLGDEPSLILIDEIARYYAVAKGVEVGQTTLAGQTTAFLMALMEAVDALPHAALVITTTGLTDAFGDNTADVLTAIDEARELMARKELVLRPSGEADLPKILARRLFEPIPAGVATRVAKNYADAAEAAFNSGLDLPEGMTTAGWASEVTNTYPFHPAFIRVLDKRLSTIPNFQRTRGALRLLARVVRELWHEKPEGAQLIHLHHVNLADKVIAEELSSRLERAAYEPVIRADIATQGGERSHADAIDQHMGNHYARRLATGIYLYSLTRDVPGVPASELYGATLSPGDDPNLIQRSLDALESACWYLHADIRGFRFSTEASLVKLIQEAETEISITKARTEATSILAQRFKDSALKVKRAWEDAKVPDSDEDAWLVIVHWDEFGDHRGVDPHTAIPAKVKELWDRTPSGGIREYRNRLVILAPSLATHEAMVRSVRTRLALAALEGNPDVLAALTPDKREELKNRRKESDLLAQIAVCNHMNVLYVPTAGGLESIELDIVTQASARPNQTDAILDRLASMDKTLTAGSKPLDPGYVKTKLGELLQKPQPTKELIRAFARRTDLKMVLDRAQLVALVGAGVRNGVWEYHDPERGDEGWATKDHPNTAVRLAEDTFIYPPGSAPPPKQLACPFCGASHPGTTCAGGGGGGGGGTTPPPPPAPGTLFTGAGSAGKAFADARASAAEASRHDLNEISVTIDHVGPGAGTELTRLHTVVNPGTLGATLHYDVDATIALSDPNDSIQIRFHGSPTEYAPLREALKQLLGPRQATLKASVTAHWEGSIPLSGEAVNGIAQAATDTGPTKCAIAITTEATA</sequence>